<organism evidence="2 3">
    <name type="scientific">Hydrocarboniphaga daqingensis</name>
    <dbReference type="NCBI Taxonomy" id="490188"/>
    <lineage>
        <taxon>Bacteria</taxon>
        <taxon>Pseudomonadati</taxon>
        <taxon>Pseudomonadota</taxon>
        <taxon>Gammaproteobacteria</taxon>
        <taxon>Nevskiales</taxon>
        <taxon>Nevskiaceae</taxon>
        <taxon>Hydrocarboniphaga</taxon>
    </lineage>
</organism>
<dbReference type="RefSeq" id="WP_072896791.1">
    <property type="nucleotide sequence ID" value="NZ_FQWZ01000004.1"/>
</dbReference>
<keyword evidence="3" id="KW-1185">Reference proteome</keyword>
<evidence type="ECO:0000313" key="2">
    <source>
        <dbReference type="EMBL" id="SHG92495.1"/>
    </source>
</evidence>
<sequence length="76" mass="8934">MLTMFFEMALYALGAALIIYLVYTLFLSSGSAQKPEAKKHRRFERREGERGDRRKVDKGPPEGMAERRRDSRRNRD</sequence>
<feature type="compositionally biased region" description="Basic and acidic residues" evidence="1">
    <location>
        <begin position="44"/>
        <end position="69"/>
    </location>
</feature>
<evidence type="ECO:0000313" key="3">
    <source>
        <dbReference type="Proteomes" id="UP000199758"/>
    </source>
</evidence>
<accession>A0A1M5NSS5</accession>
<gene>
    <name evidence="2" type="ORF">SAMN04488068_1842</name>
</gene>
<protein>
    <submittedName>
        <fullName evidence="2">Uncharacterized protein</fullName>
    </submittedName>
</protein>
<evidence type="ECO:0000256" key="1">
    <source>
        <dbReference type="SAM" id="MobiDB-lite"/>
    </source>
</evidence>
<dbReference type="STRING" id="490188.SAMN04488068_1842"/>
<dbReference type="Proteomes" id="UP000199758">
    <property type="component" value="Unassembled WGS sequence"/>
</dbReference>
<reference evidence="2 3" key="1">
    <citation type="submission" date="2016-11" db="EMBL/GenBank/DDBJ databases">
        <authorList>
            <person name="Jaros S."/>
            <person name="Januszkiewicz K."/>
            <person name="Wedrychowicz H."/>
        </authorList>
    </citation>
    <scope>NUCLEOTIDE SEQUENCE [LARGE SCALE GENOMIC DNA]</scope>
    <source>
        <strain evidence="2 3">CGMCC 1.7049</strain>
    </source>
</reference>
<dbReference type="AlphaFoldDB" id="A0A1M5NSS5"/>
<name>A0A1M5NSS5_9GAMM</name>
<dbReference type="EMBL" id="FQWZ01000004">
    <property type="protein sequence ID" value="SHG92495.1"/>
    <property type="molecule type" value="Genomic_DNA"/>
</dbReference>
<feature type="region of interest" description="Disordered" evidence="1">
    <location>
        <begin position="31"/>
        <end position="76"/>
    </location>
</feature>
<proteinExistence type="predicted"/>